<proteinExistence type="predicted"/>
<gene>
    <name evidence="3" type="ORF">GCM10022236_32260</name>
</gene>
<name>A0ABP7A9E0_9ACTN</name>
<keyword evidence="2" id="KW-0472">Membrane</keyword>
<sequence length="166" mass="15812">MITDQTGTSLSALAGGVAGRCTVAVVVLALGLGVGVARLGVAVGVGVGVLGSVGRMAEVIGPVGFSVGSSVLVPVASGLVGVCVGSVGSSVALWEAAVGPPSPGVGACADAGSPEPSAISRASPPSTVARPAEIVPSRRTTAGPVSRVRVFTGPIEHQCHDGSGVP</sequence>
<evidence type="ECO:0000313" key="3">
    <source>
        <dbReference type="EMBL" id="GAA3627493.1"/>
    </source>
</evidence>
<reference evidence="4" key="1">
    <citation type="journal article" date="2019" name="Int. J. Syst. Evol. Microbiol.">
        <title>The Global Catalogue of Microorganisms (GCM) 10K type strain sequencing project: providing services to taxonomists for standard genome sequencing and annotation.</title>
        <authorList>
            <consortium name="The Broad Institute Genomics Platform"/>
            <consortium name="The Broad Institute Genome Sequencing Center for Infectious Disease"/>
            <person name="Wu L."/>
            <person name="Ma J."/>
        </authorList>
    </citation>
    <scope>NUCLEOTIDE SEQUENCE [LARGE SCALE GENOMIC DNA]</scope>
    <source>
        <strain evidence="4">JCM 16929</strain>
    </source>
</reference>
<evidence type="ECO:0000313" key="4">
    <source>
        <dbReference type="Proteomes" id="UP001501490"/>
    </source>
</evidence>
<feature type="transmembrane region" description="Helical" evidence="2">
    <location>
        <begin position="71"/>
        <end position="94"/>
    </location>
</feature>
<feature type="region of interest" description="Disordered" evidence="1">
    <location>
        <begin position="110"/>
        <end position="130"/>
    </location>
</feature>
<keyword evidence="4" id="KW-1185">Reference proteome</keyword>
<evidence type="ECO:0000256" key="2">
    <source>
        <dbReference type="SAM" id="Phobius"/>
    </source>
</evidence>
<comment type="caution">
    <text evidence="3">The sequence shown here is derived from an EMBL/GenBank/DDBJ whole genome shotgun (WGS) entry which is preliminary data.</text>
</comment>
<keyword evidence="2" id="KW-0812">Transmembrane</keyword>
<accession>A0ABP7A9E0</accession>
<organism evidence="3 4">
    <name type="scientific">Microlunatus ginsengisoli</name>
    <dbReference type="NCBI Taxonomy" id="363863"/>
    <lineage>
        <taxon>Bacteria</taxon>
        <taxon>Bacillati</taxon>
        <taxon>Actinomycetota</taxon>
        <taxon>Actinomycetes</taxon>
        <taxon>Propionibacteriales</taxon>
        <taxon>Propionibacteriaceae</taxon>
        <taxon>Microlunatus</taxon>
    </lineage>
</organism>
<feature type="transmembrane region" description="Helical" evidence="2">
    <location>
        <begin position="21"/>
        <end position="51"/>
    </location>
</feature>
<protein>
    <submittedName>
        <fullName evidence="3">Uncharacterized protein</fullName>
    </submittedName>
</protein>
<dbReference type="Proteomes" id="UP001501490">
    <property type="component" value="Unassembled WGS sequence"/>
</dbReference>
<keyword evidence="2" id="KW-1133">Transmembrane helix</keyword>
<dbReference type="EMBL" id="BAABAB010000022">
    <property type="protein sequence ID" value="GAA3627493.1"/>
    <property type="molecule type" value="Genomic_DNA"/>
</dbReference>
<evidence type="ECO:0000256" key="1">
    <source>
        <dbReference type="SAM" id="MobiDB-lite"/>
    </source>
</evidence>